<dbReference type="EMBL" id="BAAADJ010000062">
    <property type="protein sequence ID" value="GAA0344034.1"/>
    <property type="molecule type" value="Genomic_DNA"/>
</dbReference>
<keyword evidence="1" id="KW-1133">Transmembrane helix</keyword>
<feature type="transmembrane region" description="Helical" evidence="1">
    <location>
        <begin position="20"/>
        <end position="46"/>
    </location>
</feature>
<comment type="caution">
    <text evidence="2">The sequence shown here is derived from an EMBL/GenBank/DDBJ whole genome shotgun (WGS) entry which is preliminary data.</text>
</comment>
<dbReference type="Proteomes" id="UP001500782">
    <property type="component" value="Unassembled WGS sequence"/>
</dbReference>
<dbReference type="RefSeq" id="WP_343802767.1">
    <property type="nucleotide sequence ID" value="NZ_BAAADJ010000062.1"/>
</dbReference>
<reference evidence="2 3" key="1">
    <citation type="journal article" date="2019" name="Int. J. Syst. Evol. Microbiol.">
        <title>The Global Catalogue of Microorganisms (GCM) 10K type strain sequencing project: providing services to taxonomists for standard genome sequencing and annotation.</title>
        <authorList>
            <consortium name="The Broad Institute Genomics Platform"/>
            <consortium name="The Broad Institute Genome Sequencing Center for Infectious Disease"/>
            <person name="Wu L."/>
            <person name="Ma J."/>
        </authorList>
    </citation>
    <scope>NUCLEOTIDE SEQUENCE [LARGE SCALE GENOMIC DNA]</scope>
    <source>
        <strain evidence="2 3">JCM 9731</strain>
    </source>
</reference>
<sequence>MDKIEQRLKKTDKRRRFITYVIASLFIITILFNFVKLPVTMAGWFVPFKVDTPTYLPLDVEHQYAKVVGLDTVKILYKGSGGTITVWATTNIGWNNVSTWDEQVSLLDGTTAYYDFIDNMQMISWKKGNVEYAVDYQGEPLLAREELIEIASSIK</sequence>
<keyword evidence="3" id="KW-1185">Reference proteome</keyword>
<gene>
    <name evidence="2" type="ORF">GCM10008967_38090</name>
</gene>
<evidence type="ECO:0000313" key="3">
    <source>
        <dbReference type="Proteomes" id="UP001500782"/>
    </source>
</evidence>
<keyword evidence="1" id="KW-0812">Transmembrane</keyword>
<keyword evidence="1" id="KW-0472">Membrane</keyword>
<accession>A0ABN0WQL8</accession>
<name>A0ABN0WQL8_9BACI</name>
<evidence type="ECO:0000313" key="2">
    <source>
        <dbReference type="EMBL" id="GAA0344034.1"/>
    </source>
</evidence>
<proteinExistence type="predicted"/>
<protein>
    <recommendedName>
        <fullName evidence="4">DUF4367 domain-containing protein</fullName>
    </recommendedName>
</protein>
<evidence type="ECO:0008006" key="4">
    <source>
        <dbReference type="Google" id="ProtNLM"/>
    </source>
</evidence>
<organism evidence="2 3">
    <name type="scientific">Bacillus carboniphilus</name>
    <dbReference type="NCBI Taxonomy" id="86663"/>
    <lineage>
        <taxon>Bacteria</taxon>
        <taxon>Bacillati</taxon>
        <taxon>Bacillota</taxon>
        <taxon>Bacilli</taxon>
        <taxon>Bacillales</taxon>
        <taxon>Bacillaceae</taxon>
        <taxon>Bacillus</taxon>
    </lineage>
</organism>
<evidence type="ECO:0000256" key="1">
    <source>
        <dbReference type="SAM" id="Phobius"/>
    </source>
</evidence>